<dbReference type="PROSITE" id="PS50088">
    <property type="entry name" value="ANK_REPEAT"/>
    <property type="match status" value="1"/>
</dbReference>
<protein>
    <submittedName>
        <fullName evidence="4">Cyclin-dependent kinase 4 inhibitor C-like</fullName>
    </submittedName>
</protein>
<keyword evidence="2 3" id="KW-0040">ANK repeat</keyword>
<dbReference type="SUPFAM" id="SSF48403">
    <property type="entry name" value="Ankyrin repeat"/>
    <property type="match status" value="1"/>
</dbReference>
<feature type="repeat" description="ANK" evidence="3">
    <location>
        <begin position="9"/>
        <end position="41"/>
    </location>
</feature>
<sequence length="96" mass="10489">MDVNVSDVDGNLPAHFAAKSNKVEILRYLKTIGSDLSQRNHQGATLVDMAAAGDAVDVLNFLKDECKFSLNLDSRDNDGFTPSHCAAFYNVLKSKQ</sequence>
<accession>A0A6P7GI28</accession>
<proteinExistence type="predicted"/>
<evidence type="ECO:0000313" key="4">
    <source>
        <dbReference type="RefSeq" id="XP_028144813.1"/>
    </source>
</evidence>
<dbReference type="GO" id="GO:0005737">
    <property type="term" value="C:cytoplasm"/>
    <property type="evidence" value="ECO:0007669"/>
    <property type="project" value="TreeGrafter"/>
</dbReference>
<evidence type="ECO:0000256" key="1">
    <source>
        <dbReference type="ARBA" id="ARBA00022737"/>
    </source>
</evidence>
<dbReference type="PANTHER" id="PTHR24198:SF165">
    <property type="entry name" value="ANKYRIN REPEAT-CONTAINING PROTEIN-RELATED"/>
    <property type="match status" value="1"/>
</dbReference>
<organism evidence="4">
    <name type="scientific">Diabrotica virgifera virgifera</name>
    <name type="common">western corn rootworm</name>
    <dbReference type="NCBI Taxonomy" id="50390"/>
    <lineage>
        <taxon>Eukaryota</taxon>
        <taxon>Metazoa</taxon>
        <taxon>Ecdysozoa</taxon>
        <taxon>Arthropoda</taxon>
        <taxon>Hexapoda</taxon>
        <taxon>Insecta</taxon>
        <taxon>Pterygota</taxon>
        <taxon>Neoptera</taxon>
        <taxon>Endopterygota</taxon>
        <taxon>Coleoptera</taxon>
        <taxon>Polyphaga</taxon>
        <taxon>Cucujiformia</taxon>
        <taxon>Chrysomeloidea</taxon>
        <taxon>Chrysomelidae</taxon>
        <taxon>Galerucinae</taxon>
        <taxon>Diabroticina</taxon>
        <taxon>Diabroticites</taxon>
        <taxon>Diabrotica</taxon>
    </lineage>
</organism>
<dbReference type="PANTHER" id="PTHR24198">
    <property type="entry name" value="ANKYRIN REPEAT AND PROTEIN KINASE DOMAIN-CONTAINING PROTEIN"/>
    <property type="match status" value="1"/>
</dbReference>
<dbReference type="InterPro" id="IPR036770">
    <property type="entry name" value="Ankyrin_rpt-contain_sf"/>
</dbReference>
<dbReference type="SMART" id="SM00248">
    <property type="entry name" value="ANK"/>
    <property type="match status" value="2"/>
</dbReference>
<dbReference type="RefSeq" id="XP_028144813.1">
    <property type="nucleotide sequence ID" value="XM_028289012.1"/>
</dbReference>
<dbReference type="Pfam" id="PF12796">
    <property type="entry name" value="Ank_2"/>
    <property type="match status" value="1"/>
</dbReference>
<dbReference type="Gene3D" id="1.25.40.20">
    <property type="entry name" value="Ankyrin repeat-containing domain"/>
    <property type="match status" value="1"/>
</dbReference>
<dbReference type="PROSITE" id="PS50297">
    <property type="entry name" value="ANK_REP_REGION"/>
    <property type="match status" value="1"/>
</dbReference>
<evidence type="ECO:0000256" key="2">
    <source>
        <dbReference type="ARBA" id="ARBA00023043"/>
    </source>
</evidence>
<reference evidence="4" key="1">
    <citation type="submission" date="2025-08" db="UniProtKB">
        <authorList>
            <consortium name="RefSeq"/>
        </authorList>
    </citation>
    <scope>IDENTIFICATION</scope>
    <source>
        <tissue evidence="4">Whole insect</tissue>
    </source>
</reference>
<gene>
    <name evidence="4" type="primary">LOC114338414</name>
</gene>
<dbReference type="InterPro" id="IPR002110">
    <property type="entry name" value="Ankyrin_rpt"/>
</dbReference>
<name>A0A6P7GI28_DIAVI</name>
<keyword evidence="1" id="KW-0677">Repeat</keyword>
<dbReference type="InParanoid" id="A0A6P7GI28"/>
<evidence type="ECO:0000256" key="3">
    <source>
        <dbReference type="PROSITE-ProRule" id="PRU00023"/>
    </source>
</evidence>
<dbReference type="AlphaFoldDB" id="A0A6P7GI28"/>